<feature type="transmembrane region" description="Helical" evidence="6">
    <location>
        <begin position="336"/>
        <end position="356"/>
    </location>
</feature>
<name>A0A2T0QUR7_9ACTN</name>
<dbReference type="AlphaFoldDB" id="A0A2T0QUR7"/>
<evidence type="ECO:0000256" key="2">
    <source>
        <dbReference type="ARBA" id="ARBA00022475"/>
    </source>
</evidence>
<feature type="transmembrane region" description="Helical" evidence="6">
    <location>
        <begin position="12"/>
        <end position="36"/>
    </location>
</feature>
<keyword evidence="5 6" id="KW-0472">Membrane</keyword>
<dbReference type="Pfam" id="PF13520">
    <property type="entry name" value="AA_permease_2"/>
    <property type="match status" value="1"/>
</dbReference>
<feature type="transmembrane region" description="Helical" evidence="6">
    <location>
        <begin position="154"/>
        <end position="172"/>
    </location>
</feature>
<feature type="transmembrane region" description="Helical" evidence="6">
    <location>
        <begin position="275"/>
        <end position="301"/>
    </location>
</feature>
<feature type="transmembrane region" description="Helical" evidence="6">
    <location>
        <begin position="87"/>
        <end position="109"/>
    </location>
</feature>
<feature type="transmembrane region" description="Helical" evidence="6">
    <location>
        <begin position="42"/>
        <end position="66"/>
    </location>
</feature>
<accession>A0A2T0QUR7</accession>
<protein>
    <submittedName>
        <fullName evidence="7">Amino acid transporter</fullName>
    </submittedName>
</protein>
<dbReference type="PIRSF" id="PIRSF006060">
    <property type="entry name" value="AA_transporter"/>
    <property type="match status" value="1"/>
</dbReference>
<dbReference type="Gene3D" id="1.20.1740.10">
    <property type="entry name" value="Amino acid/polyamine transporter I"/>
    <property type="match status" value="1"/>
</dbReference>
<comment type="caution">
    <text evidence="7">The sequence shown here is derived from an EMBL/GenBank/DDBJ whole genome shotgun (WGS) entry which is preliminary data.</text>
</comment>
<feature type="transmembrane region" description="Helical" evidence="6">
    <location>
        <begin position="362"/>
        <end position="389"/>
    </location>
</feature>
<dbReference type="RefSeq" id="WP_211298958.1">
    <property type="nucleotide sequence ID" value="NZ_PVZF01000023.1"/>
</dbReference>
<evidence type="ECO:0000256" key="1">
    <source>
        <dbReference type="ARBA" id="ARBA00004651"/>
    </source>
</evidence>
<reference evidence="7 8" key="1">
    <citation type="submission" date="2018-03" db="EMBL/GenBank/DDBJ databases">
        <title>Genomic Encyclopedia of Archaeal and Bacterial Type Strains, Phase II (KMG-II): from individual species to whole genera.</title>
        <authorList>
            <person name="Goeker M."/>
        </authorList>
    </citation>
    <scope>NUCLEOTIDE SEQUENCE [LARGE SCALE GENOMIC DNA]</scope>
    <source>
        <strain evidence="7 8">DSM 19711</strain>
    </source>
</reference>
<keyword evidence="3 6" id="KW-0812">Transmembrane</keyword>
<sequence length="473" mass="49583">MPVRLSGSMGVAELVFTVLAFNAPLSIAVGFIPVVIGAGNGLGAPLIFVVCAVLLIVFAVGFTTMGRHLPNPGAYYAYITAGLGRPLGLGCAFVAVFAYFFILIGSYAFGGITLQALVRDMLNGPDIEWWVWVLVLQAVAGVLGYFRISLSAKILTVAMCLEVVVIVAYNAVVLFRGGPQGRPVPALDLSNFTSGAVGLALLFGVTCFAGFEATAVFREETRDPARTVPRAAYLSVIVMAVMYAVTTGVVIIAFGPDAVVAATGADPTGAMLGSFRLYLGQVAVDIVNVLLCSSIFAAVLATHNVCARYLYSLSVDAVLPRSLSVVHPRHASPHRASVAVSALVFLATAVLLTINLEPLRLYAALVGIGGYALLFLLLCTAVAVIPYLTRMRRQGRAISPAASVAAPGLSAMGLAFVLALASRNVAVLFGATQAASNVLLAVVYGLVLVGVVYGLWLRSRKPEVYQRIGRQDI</sequence>
<feature type="transmembrane region" description="Helical" evidence="6">
    <location>
        <begin position="434"/>
        <end position="457"/>
    </location>
</feature>
<keyword evidence="2" id="KW-1003">Cell membrane</keyword>
<dbReference type="PANTHER" id="PTHR42770:SF16">
    <property type="entry name" value="AMINO ACID PERMEASE"/>
    <property type="match status" value="1"/>
</dbReference>
<comment type="subcellular location">
    <subcellularLocation>
        <location evidence="1">Cell membrane</location>
        <topology evidence="1">Multi-pass membrane protein</topology>
    </subcellularLocation>
</comment>
<feature type="transmembrane region" description="Helical" evidence="6">
    <location>
        <begin position="232"/>
        <end position="255"/>
    </location>
</feature>
<organism evidence="7 8">
    <name type="scientific">Kineococcus rhizosphaerae</name>
    <dbReference type="NCBI Taxonomy" id="559628"/>
    <lineage>
        <taxon>Bacteria</taxon>
        <taxon>Bacillati</taxon>
        <taxon>Actinomycetota</taxon>
        <taxon>Actinomycetes</taxon>
        <taxon>Kineosporiales</taxon>
        <taxon>Kineosporiaceae</taxon>
        <taxon>Kineococcus</taxon>
    </lineage>
</organism>
<dbReference type="InterPro" id="IPR050367">
    <property type="entry name" value="APC_superfamily"/>
</dbReference>
<feature type="transmembrane region" description="Helical" evidence="6">
    <location>
        <begin position="192"/>
        <end position="211"/>
    </location>
</feature>
<evidence type="ECO:0000256" key="5">
    <source>
        <dbReference type="ARBA" id="ARBA00023136"/>
    </source>
</evidence>
<proteinExistence type="predicted"/>
<feature type="transmembrane region" description="Helical" evidence="6">
    <location>
        <begin position="401"/>
        <end position="422"/>
    </location>
</feature>
<evidence type="ECO:0000256" key="3">
    <source>
        <dbReference type="ARBA" id="ARBA00022692"/>
    </source>
</evidence>
<evidence type="ECO:0000256" key="4">
    <source>
        <dbReference type="ARBA" id="ARBA00022989"/>
    </source>
</evidence>
<gene>
    <name evidence="7" type="ORF">CLV37_12311</name>
</gene>
<dbReference type="EMBL" id="PVZF01000023">
    <property type="protein sequence ID" value="PRY08832.1"/>
    <property type="molecule type" value="Genomic_DNA"/>
</dbReference>
<dbReference type="GO" id="GO:0005886">
    <property type="term" value="C:plasma membrane"/>
    <property type="evidence" value="ECO:0007669"/>
    <property type="project" value="UniProtKB-SubCell"/>
</dbReference>
<dbReference type="PANTHER" id="PTHR42770">
    <property type="entry name" value="AMINO ACID TRANSPORTER-RELATED"/>
    <property type="match status" value="1"/>
</dbReference>
<keyword evidence="4 6" id="KW-1133">Transmembrane helix</keyword>
<dbReference type="GO" id="GO:0022857">
    <property type="term" value="F:transmembrane transporter activity"/>
    <property type="evidence" value="ECO:0007669"/>
    <property type="project" value="InterPro"/>
</dbReference>
<dbReference type="InterPro" id="IPR002293">
    <property type="entry name" value="AA/rel_permease1"/>
</dbReference>
<feature type="transmembrane region" description="Helical" evidence="6">
    <location>
        <begin position="129"/>
        <end position="147"/>
    </location>
</feature>
<evidence type="ECO:0000256" key="6">
    <source>
        <dbReference type="SAM" id="Phobius"/>
    </source>
</evidence>
<evidence type="ECO:0000313" key="7">
    <source>
        <dbReference type="EMBL" id="PRY08832.1"/>
    </source>
</evidence>
<keyword evidence="8" id="KW-1185">Reference proteome</keyword>
<dbReference type="Proteomes" id="UP000238083">
    <property type="component" value="Unassembled WGS sequence"/>
</dbReference>
<evidence type="ECO:0000313" key="8">
    <source>
        <dbReference type="Proteomes" id="UP000238083"/>
    </source>
</evidence>